<reference evidence="1 2" key="1">
    <citation type="submission" date="2013-08" db="EMBL/GenBank/DDBJ databases">
        <authorList>
            <person name="Weinstock G."/>
            <person name="Sodergren E."/>
            <person name="Wylie T."/>
            <person name="Fulton L."/>
            <person name="Fulton R."/>
            <person name="Fronick C."/>
            <person name="O'Laughlin M."/>
            <person name="Godfrey J."/>
            <person name="Miner T."/>
            <person name="Herter B."/>
            <person name="Appelbaum E."/>
            <person name="Cordes M."/>
            <person name="Lek S."/>
            <person name="Wollam A."/>
            <person name="Pepin K.H."/>
            <person name="Palsikar V.B."/>
            <person name="Mitreva M."/>
            <person name="Wilson R.K."/>
        </authorList>
    </citation>
    <scope>NUCLEOTIDE SEQUENCE [LARGE SCALE GENOMIC DNA]</scope>
    <source>
        <strain evidence="1 2">F0580</strain>
    </source>
</reference>
<name>U1SCP2_9BIFI</name>
<gene>
    <name evidence="1" type="ORF">HMPREF9244_01596</name>
</gene>
<dbReference type="AlphaFoldDB" id="U1SCP2"/>
<dbReference type="HOGENOM" id="CLU_3283841_0_0_11"/>
<sequence length="40" mass="4747">MLRHRCSMNVFIFISEVDTRNRYASFEAIFCASKLAQQVY</sequence>
<accession>U1SCP2</accession>
<evidence type="ECO:0000313" key="2">
    <source>
        <dbReference type="Proteomes" id="UP000016519"/>
    </source>
</evidence>
<evidence type="ECO:0000313" key="1">
    <source>
        <dbReference type="EMBL" id="ERH29688.1"/>
    </source>
</evidence>
<protein>
    <submittedName>
        <fullName evidence="1">Uncharacterized protein</fullName>
    </submittedName>
</protein>
<dbReference type="Proteomes" id="UP000016519">
    <property type="component" value="Unassembled WGS sequence"/>
</dbReference>
<dbReference type="EMBL" id="AWSI01000042">
    <property type="protein sequence ID" value="ERH29688.1"/>
    <property type="molecule type" value="Genomic_DNA"/>
</dbReference>
<comment type="caution">
    <text evidence="1">The sequence shown here is derived from an EMBL/GenBank/DDBJ whole genome shotgun (WGS) entry which is preliminary data.</text>
</comment>
<proteinExistence type="predicted"/>
<keyword evidence="2" id="KW-1185">Reference proteome</keyword>
<organism evidence="1 2">
    <name type="scientific">Alloscardovia omnicolens F0580</name>
    <dbReference type="NCBI Taxonomy" id="1321816"/>
    <lineage>
        <taxon>Bacteria</taxon>
        <taxon>Bacillati</taxon>
        <taxon>Actinomycetota</taxon>
        <taxon>Actinomycetes</taxon>
        <taxon>Bifidobacteriales</taxon>
        <taxon>Bifidobacteriaceae</taxon>
        <taxon>Alloscardovia</taxon>
    </lineage>
</organism>